<protein>
    <submittedName>
        <fullName evidence="3">Rhodanese-like protein</fullName>
    </submittedName>
</protein>
<comment type="caution">
    <text evidence="3">The sequence shown here is derived from an EMBL/GenBank/DDBJ whole genome shotgun (WGS) entry which is preliminary data.</text>
</comment>
<keyword evidence="4" id="KW-1185">Reference proteome</keyword>
<feature type="transmembrane region" description="Helical" evidence="1">
    <location>
        <begin position="135"/>
        <end position="157"/>
    </location>
</feature>
<dbReference type="Pfam" id="PF00581">
    <property type="entry name" value="Rhodanese"/>
    <property type="match status" value="1"/>
</dbReference>
<keyword evidence="1" id="KW-1133">Transmembrane helix</keyword>
<dbReference type="EMBL" id="ACZR01000019">
    <property type="protein sequence ID" value="EEX49527.1"/>
    <property type="molecule type" value="Genomic_DNA"/>
</dbReference>
<dbReference type="InterPro" id="IPR001763">
    <property type="entry name" value="Rhodanese-like_dom"/>
</dbReference>
<dbReference type="SUPFAM" id="SSF52821">
    <property type="entry name" value="Rhodanese/Cell cycle control phosphatase"/>
    <property type="match status" value="1"/>
</dbReference>
<sequence>MAKIRTGQSLIKFKEGQMSITIISAQDAQQRVLAGAVLVDIRQPDEHRREHIEGAKSIPLEELNKGPRKELKEQKVIIFHCKSGMRTKNAQDILAKYVDFGAEVYVVEKGIDGWKAANLPVVFDKKQPLEMMRQVQIAAGSLVLLGSILGLLASPYFFAIPLFVGAGLIFAGVTGFCGMARLLALMPWNR</sequence>
<gene>
    <name evidence="3" type="ORF">HMPREF0621_1882</name>
</gene>
<evidence type="ECO:0000256" key="1">
    <source>
        <dbReference type="SAM" id="Phobius"/>
    </source>
</evidence>
<organism evidence="3 4">
    <name type="scientific">Pasteurella dagmatis ATCC 43325</name>
    <dbReference type="NCBI Taxonomy" id="667128"/>
    <lineage>
        <taxon>Bacteria</taxon>
        <taxon>Pseudomonadati</taxon>
        <taxon>Pseudomonadota</taxon>
        <taxon>Gammaproteobacteria</taxon>
        <taxon>Pasteurellales</taxon>
        <taxon>Pasteurellaceae</taxon>
        <taxon>Pasteurella</taxon>
    </lineage>
</organism>
<dbReference type="InterPro" id="IPR036873">
    <property type="entry name" value="Rhodanese-like_dom_sf"/>
</dbReference>
<dbReference type="PANTHER" id="PTHR44086:SF10">
    <property type="entry name" value="THIOSULFATE SULFURTRANSFERASE_RHODANESE-LIKE DOMAIN-CONTAINING PROTEIN 3"/>
    <property type="match status" value="1"/>
</dbReference>
<reference evidence="3 4" key="1">
    <citation type="submission" date="2009-10" db="EMBL/GenBank/DDBJ databases">
        <authorList>
            <person name="Muzny D."/>
            <person name="Qin X."/>
            <person name="Deng J."/>
            <person name="Jiang H."/>
            <person name="Liu Y."/>
            <person name="Qu J."/>
            <person name="Song X.-Z."/>
            <person name="Zhang L."/>
            <person name="Thornton R."/>
            <person name="Coyle M."/>
            <person name="Francisco L."/>
            <person name="Jackson L."/>
            <person name="Javaid M."/>
            <person name="Korchina V."/>
            <person name="Kovar C."/>
            <person name="Mata R."/>
            <person name="Mathew T."/>
            <person name="Ngo R."/>
            <person name="Nguyen L."/>
            <person name="Nguyen N."/>
            <person name="Okwuonu G."/>
            <person name="Ongeri F."/>
            <person name="Pham C."/>
            <person name="Simmons D."/>
            <person name="Wilczek-Boney K."/>
            <person name="Hale W."/>
            <person name="Jakkamsetti A."/>
            <person name="Pham P."/>
            <person name="Ruth R."/>
            <person name="San Lucas F."/>
            <person name="Warren J."/>
            <person name="Zhang J."/>
            <person name="Zhao Z."/>
            <person name="Zhou C."/>
            <person name="Zhu D."/>
            <person name="Lee S."/>
            <person name="Bess C."/>
            <person name="Blankenburg K."/>
            <person name="Forbes L."/>
            <person name="Fu Q."/>
            <person name="Gubbala S."/>
            <person name="Hirani K."/>
            <person name="Jayaseelan J.C."/>
            <person name="Lara F."/>
            <person name="Munidasa M."/>
            <person name="Palculict T."/>
            <person name="Patil S."/>
            <person name="Pu L.-L."/>
            <person name="Saada N."/>
            <person name="Tang L."/>
            <person name="Weissenberger G."/>
            <person name="Zhu Y."/>
            <person name="Hemphill L."/>
            <person name="Shang Y."/>
            <person name="Youmans B."/>
            <person name="Ayvaz T."/>
            <person name="Ross M."/>
            <person name="Santibanez J."/>
            <person name="Aqrawi P."/>
            <person name="Gross S."/>
            <person name="Joshi V."/>
            <person name="Fowler G."/>
            <person name="Nazareth L."/>
            <person name="Reid J."/>
            <person name="Worley K."/>
            <person name="Petrosino J."/>
            <person name="Highlander S."/>
            <person name="Gibbs R."/>
        </authorList>
    </citation>
    <scope>NUCLEOTIDE SEQUENCE [LARGE SCALE GENOMIC DNA]</scope>
    <source>
        <strain evidence="3 4">ATCC 43325</strain>
    </source>
</reference>
<feature type="transmembrane region" description="Helical" evidence="1">
    <location>
        <begin position="163"/>
        <end position="184"/>
    </location>
</feature>
<dbReference type="InterPro" id="IPR021309">
    <property type="entry name" value="YgaP-like_TM"/>
</dbReference>
<feature type="domain" description="Rhodanese" evidence="2">
    <location>
        <begin position="32"/>
        <end position="123"/>
    </location>
</feature>
<evidence type="ECO:0000313" key="3">
    <source>
        <dbReference type="EMBL" id="EEX49527.1"/>
    </source>
</evidence>
<evidence type="ECO:0000313" key="4">
    <source>
        <dbReference type="Proteomes" id="UP000005519"/>
    </source>
</evidence>
<dbReference type="GO" id="GO:0004792">
    <property type="term" value="F:thiosulfate-cyanide sulfurtransferase activity"/>
    <property type="evidence" value="ECO:0007669"/>
    <property type="project" value="TreeGrafter"/>
</dbReference>
<dbReference type="AlphaFoldDB" id="C9PSA8"/>
<dbReference type="STRING" id="667128.HMPREF0621_1882"/>
<keyword evidence="1" id="KW-0812">Transmembrane</keyword>
<dbReference type="Proteomes" id="UP000005519">
    <property type="component" value="Unassembled WGS sequence"/>
</dbReference>
<dbReference type="Gene3D" id="3.40.250.10">
    <property type="entry name" value="Rhodanese-like domain"/>
    <property type="match status" value="1"/>
</dbReference>
<dbReference type="PROSITE" id="PS50206">
    <property type="entry name" value="RHODANESE_3"/>
    <property type="match status" value="1"/>
</dbReference>
<accession>C9PSA8</accession>
<dbReference type="SMART" id="SM00450">
    <property type="entry name" value="RHOD"/>
    <property type="match status" value="1"/>
</dbReference>
<dbReference type="Pfam" id="PF11127">
    <property type="entry name" value="YgaP-like_TM"/>
    <property type="match status" value="1"/>
</dbReference>
<dbReference type="PANTHER" id="PTHR44086">
    <property type="entry name" value="THIOSULFATE SULFURTRANSFERASE RDL2, MITOCHONDRIAL-RELATED"/>
    <property type="match status" value="1"/>
</dbReference>
<dbReference type="HOGENOM" id="CLU_107126_1_0_6"/>
<proteinExistence type="predicted"/>
<name>C9PSA8_9PAST</name>
<keyword evidence="1" id="KW-0472">Membrane</keyword>
<evidence type="ECO:0000259" key="2">
    <source>
        <dbReference type="PROSITE" id="PS50206"/>
    </source>
</evidence>
<dbReference type="Gene3D" id="6.10.140.1340">
    <property type="match status" value="1"/>
</dbReference>